<protein>
    <submittedName>
        <fullName evidence="1">Uncharacterized protein</fullName>
    </submittedName>
</protein>
<evidence type="ECO:0000313" key="1">
    <source>
        <dbReference type="EMBL" id="JAH48297.1"/>
    </source>
</evidence>
<proteinExistence type="predicted"/>
<dbReference type="AlphaFoldDB" id="A0A0E9T4F0"/>
<organism evidence="1">
    <name type="scientific">Anguilla anguilla</name>
    <name type="common">European freshwater eel</name>
    <name type="synonym">Muraena anguilla</name>
    <dbReference type="NCBI Taxonomy" id="7936"/>
    <lineage>
        <taxon>Eukaryota</taxon>
        <taxon>Metazoa</taxon>
        <taxon>Chordata</taxon>
        <taxon>Craniata</taxon>
        <taxon>Vertebrata</taxon>
        <taxon>Euteleostomi</taxon>
        <taxon>Actinopterygii</taxon>
        <taxon>Neopterygii</taxon>
        <taxon>Teleostei</taxon>
        <taxon>Anguilliformes</taxon>
        <taxon>Anguillidae</taxon>
        <taxon>Anguilla</taxon>
    </lineage>
</organism>
<accession>A0A0E9T4F0</accession>
<sequence>MNNGKQKVEMPSFLVLDFVTEKLGIIINQI</sequence>
<dbReference type="EMBL" id="GBXM01060280">
    <property type="protein sequence ID" value="JAH48297.1"/>
    <property type="molecule type" value="Transcribed_RNA"/>
</dbReference>
<reference evidence="1" key="2">
    <citation type="journal article" date="2015" name="Fish Shellfish Immunol.">
        <title>Early steps in the European eel (Anguilla anguilla)-Vibrio vulnificus interaction in the gills: Role of the RtxA13 toxin.</title>
        <authorList>
            <person name="Callol A."/>
            <person name="Pajuelo D."/>
            <person name="Ebbesson L."/>
            <person name="Teles M."/>
            <person name="MacKenzie S."/>
            <person name="Amaro C."/>
        </authorList>
    </citation>
    <scope>NUCLEOTIDE SEQUENCE</scope>
</reference>
<name>A0A0E9T4F0_ANGAN</name>
<reference evidence="1" key="1">
    <citation type="submission" date="2014-11" db="EMBL/GenBank/DDBJ databases">
        <authorList>
            <person name="Amaro Gonzalez C."/>
        </authorList>
    </citation>
    <scope>NUCLEOTIDE SEQUENCE</scope>
</reference>